<evidence type="ECO:0000256" key="2">
    <source>
        <dbReference type="ARBA" id="ARBA00006780"/>
    </source>
</evidence>
<reference evidence="13" key="1">
    <citation type="submission" date="2023-01" db="EMBL/GenBank/DDBJ databases">
        <title>Exophiala dermititidis isolated from Cystic Fibrosis Patient.</title>
        <authorList>
            <person name="Kurbessoian T."/>
            <person name="Crocker A."/>
            <person name="Murante D."/>
            <person name="Hogan D.A."/>
            <person name="Stajich J.E."/>
        </authorList>
    </citation>
    <scope>NUCLEOTIDE SEQUENCE</scope>
    <source>
        <strain evidence="13">Ex8</strain>
    </source>
</reference>
<accession>A0AAN6IRF4</accession>
<sequence length="115" mass="13365">MPAPRADQRTNSFVTCCIGGPALMYYVTPSEGELFKKFNPELQKRNLELRDQRQQNYQEFLDQLKEYSKSDKPIWIAAAEAEAKAKDEAARRKEEEESLQQKIKEELRAEVQKGL</sequence>
<proteinExistence type="inferred from homology"/>
<comment type="similarity">
    <text evidence="2 11">Belongs to the CBP4 family.</text>
</comment>
<keyword evidence="7" id="KW-0472">Membrane</keyword>
<keyword evidence="8 11" id="KW-0143">Chaperone</keyword>
<evidence type="ECO:0000256" key="11">
    <source>
        <dbReference type="RuleBase" id="RU368005"/>
    </source>
</evidence>
<protein>
    <recommendedName>
        <fullName evidence="10 11">Cytochrome b mRNA-processing protein 4</fullName>
    </recommendedName>
</protein>
<feature type="coiled-coil region" evidence="12">
    <location>
        <begin position="76"/>
        <end position="110"/>
    </location>
</feature>
<dbReference type="PANTHER" id="PTHR28202">
    <property type="entry name" value="ASSEMBLY FACTOR CBP4"/>
    <property type="match status" value="1"/>
</dbReference>
<keyword evidence="3" id="KW-0812">Transmembrane</keyword>
<evidence type="ECO:0000256" key="1">
    <source>
        <dbReference type="ARBA" id="ARBA00004434"/>
    </source>
</evidence>
<dbReference type="GO" id="GO:0034551">
    <property type="term" value="P:mitochondrial respiratory chain complex III assembly"/>
    <property type="evidence" value="ECO:0007669"/>
    <property type="project" value="TreeGrafter"/>
</dbReference>
<evidence type="ECO:0000256" key="6">
    <source>
        <dbReference type="ARBA" id="ARBA00023128"/>
    </source>
</evidence>
<organism evidence="13 14">
    <name type="scientific">Exophiala dermatitidis</name>
    <name type="common">Black yeast-like fungus</name>
    <name type="synonym">Wangiella dermatitidis</name>
    <dbReference type="NCBI Taxonomy" id="5970"/>
    <lineage>
        <taxon>Eukaryota</taxon>
        <taxon>Fungi</taxon>
        <taxon>Dikarya</taxon>
        <taxon>Ascomycota</taxon>
        <taxon>Pezizomycotina</taxon>
        <taxon>Eurotiomycetes</taxon>
        <taxon>Chaetothyriomycetidae</taxon>
        <taxon>Chaetothyriales</taxon>
        <taxon>Herpotrichiellaceae</taxon>
        <taxon>Exophiala</taxon>
    </lineage>
</organism>
<dbReference type="Proteomes" id="UP001161757">
    <property type="component" value="Unassembled WGS sequence"/>
</dbReference>
<name>A0AAN6IRF4_EXODE</name>
<keyword evidence="5" id="KW-1133">Transmembrane helix</keyword>
<evidence type="ECO:0000256" key="3">
    <source>
        <dbReference type="ARBA" id="ARBA00022692"/>
    </source>
</evidence>
<dbReference type="InterPro" id="IPR012420">
    <property type="entry name" value="Cbp4"/>
</dbReference>
<evidence type="ECO:0000256" key="9">
    <source>
        <dbReference type="ARBA" id="ARBA00025413"/>
    </source>
</evidence>
<dbReference type="EMBL" id="JAJGCB010000022">
    <property type="protein sequence ID" value="KAJ8987797.1"/>
    <property type="molecule type" value="Genomic_DNA"/>
</dbReference>
<gene>
    <name evidence="13" type="primary">cbp4</name>
    <name evidence="13" type="ORF">HRR80_008154</name>
</gene>
<keyword evidence="4 11" id="KW-0999">Mitochondrion inner membrane</keyword>
<keyword evidence="12" id="KW-0175">Coiled coil</keyword>
<comment type="function">
    <text evidence="9 11">Essential for the assembly of ubiquinol-cytochrome c reductase. It has a direct effect on the correct occurrence of the Rieske protein, core 4, core 5 and apocytochrome b.</text>
</comment>
<dbReference type="Pfam" id="PF07960">
    <property type="entry name" value="CBP4"/>
    <property type="match status" value="1"/>
</dbReference>
<dbReference type="PANTHER" id="PTHR28202:SF1">
    <property type="entry name" value="ASSEMBLY FACTOR CBP4"/>
    <property type="match status" value="1"/>
</dbReference>
<evidence type="ECO:0000256" key="10">
    <source>
        <dbReference type="ARBA" id="ARBA00031521"/>
    </source>
</evidence>
<dbReference type="AlphaFoldDB" id="A0AAN6IRF4"/>
<evidence type="ECO:0000256" key="4">
    <source>
        <dbReference type="ARBA" id="ARBA00022792"/>
    </source>
</evidence>
<comment type="caution">
    <text evidence="13">The sequence shown here is derived from an EMBL/GenBank/DDBJ whole genome shotgun (WGS) entry which is preliminary data.</text>
</comment>
<evidence type="ECO:0000256" key="5">
    <source>
        <dbReference type="ARBA" id="ARBA00022989"/>
    </source>
</evidence>
<evidence type="ECO:0000313" key="13">
    <source>
        <dbReference type="EMBL" id="KAJ8987797.1"/>
    </source>
</evidence>
<dbReference type="GO" id="GO:0005743">
    <property type="term" value="C:mitochondrial inner membrane"/>
    <property type="evidence" value="ECO:0007669"/>
    <property type="project" value="UniProtKB-SubCell"/>
</dbReference>
<evidence type="ECO:0000256" key="7">
    <source>
        <dbReference type="ARBA" id="ARBA00023136"/>
    </source>
</evidence>
<evidence type="ECO:0000256" key="8">
    <source>
        <dbReference type="ARBA" id="ARBA00023186"/>
    </source>
</evidence>
<evidence type="ECO:0000256" key="12">
    <source>
        <dbReference type="SAM" id="Coils"/>
    </source>
</evidence>
<evidence type="ECO:0000313" key="14">
    <source>
        <dbReference type="Proteomes" id="UP001161757"/>
    </source>
</evidence>
<comment type="subcellular location">
    <subcellularLocation>
        <location evidence="1 11">Mitochondrion inner membrane</location>
        <topology evidence="1 11">Single-pass membrane protein</topology>
    </subcellularLocation>
</comment>
<keyword evidence="6 11" id="KW-0496">Mitochondrion</keyword>